<feature type="transmembrane region" description="Helical" evidence="6">
    <location>
        <begin position="29"/>
        <end position="46"/>
    </location>
</feature>
<evidence type="ECO:0000256" key="4">
    <source>
        <dbReference type="ARBA" id="ARBA00022989"/>
    </source>
</evidence>
<evidence type="ECO:0008006" key="9">
    <source>
        <dbReference type="Google" id="ProtNLM"/>
    </source>
</evidence>
<dbReference type="Proteomes" id="UP000398389">
    <property type="component" value="Unassembled WGS sequence"/>
</dbReference>
<evidence type="ECO:0000256" key="6">
    <source>
        <dbReference type="SAM" id="Phobius"/>
    </source>
</evidence>
<evidence type="ECO:0000313" key="7">
    <source>
        <dbReference type="EMBL" id="VVT58512.1"/>
    </source>
</evidence>
<dbReference type="EMBL" id="CABVLU010000005">
    <property type="protein sequence ID" value="VVT58512.1"/>
    <property type="molecule type" value="Genomic_DNA"/>
</dbReference>
<keyword evidence="4 6" id="KW-1133">Transmembrane helix</keyword>
<evidence type="ECO:0000256" key="1">
    <source>
        <dbReference type="ARBA" id="ARBA00004370"/>
    </source>
</evidence>
<evidence type="ECO:0000256" key="3">
    <source>
        <dbReference type="ARBA" id="ARBA00022692"/>
    </source>
</evidence>
<dbReference type="GO" id="GO:0016020">
    <property type="term" value="C:membrane"/>
    <property type="evidence" value="ECO:0007669"/>
    <property type="project" value="UniProtKB-SubCell"/>
</dbReference>
<protein>
    <recommendedName>
        <fullName evidence="9">Transmembrane protein 14</fullName>
    </recommendedName>
</protein>
<comment type="similarity">
    <text evidence="2">Belongs to the TMEM14 family.</text>
</comment>
<dbReference type="AlphaFoldDB" id="A0A5E8C549"/>
<keyword evidence="3 6" id="KW-0812">Transmembrane</keyword>
<accession>A0A5E8C549</accession>
<dbReference type="Gene3D" id="1.10.10.1740">
    <property type="entry name" value="Transmembrane protein 14-like"/>
    <property type="match status" value="1"/>
</dbReference>
<proteinExistence type="inferred from homology"/>
<keyword evidence="5 6" id="KW-0472">Membrane</keyword>
<gene>
    <name evidence="7" type="ORF">SAPINGB_P006246</name>
</gene>
<dbReference type="Pfam" id="PF03647">
    <property type="entry name" value="Tmemb_14"/>
    <property type="match status" value="1"/>
</dbReference>
<evidence type="ECO:0000256" key="2">
    <source>
        <dbReference type="ARBA" id="ARBA00007590"/>
    </source>
</evidence>
<dbReference type="InterPro" id="IPR044890">
    <property type="entry name" value="TMEM14_sf"/>
</dbReference>
<sequence length="103" mass="10856">MEHPAFTMSALCTIGGLAGYIRRKSLPSLIGGVSTGIVFGAAGILLKRNADWGLELALLGSLLLGGASLPRAIKLQKPVPIGLSVLAGVNLVYYSKKYYDFYA</sequence>
<dbReference type="InterPro" id="IPR005349">
    <property type="entry name" value="TMEM14"/>
</dbReference>
<keyword evidence="8" id="KW-1185">Reference proteome</keyword>
<evidence type="ECO:0000256" key="5">
    <source>
        <dbReference type="ARBA" id="ARBA00023136"/>
    </source>
</evidence>
<organism evidence="7 8">
    <name type="scientific">Magnusiomyces paraingens</name>
    <dbReference type="NCBI Taxonomy" id="2606893"/>
    <lineage>
        <taxon>Eukaryota</taxon>
        <taxon>Fungi</taxon>
        <taxon>Dikarya</taxon>
        <taxon>Ascomycota</taxon>
        <taxon>Saccharomycotina</taxon>
        <taxon>Dipodascomycetes</taxon>
        <taxon>Dipodascales</taxon>
        <taxon>Dipodascaceae</taxon>
        <taxon>Magnusiomyces</taxon>
    </lineage>
</organism>
<evidence type="ECO:0000313" key="8">
    <source>
        <dbReference type="Proteomes" id="UP000398389"/>
    </source>
</evidence>
<reference evidence="7 8" key="1">
    <citation type="submission" date="2019-09" db="EMBL/GenBank/DDBJ databases">
        <authorList>
            <person name="Brejova B."/>
        </authorList>
    </citation>
    <scope>NUCLEOTIDE SEQUENCE [LARGE SCALE GENOMIC DNA]</scope>
</reference>
<feature type="transmembrane region" description="Helical" evidence="6">
    <location>
        <begin position="6"/>
        <end position="22"/>
    </location>
</feature>
<comment type="subcellular location">
    <subcellularLocation>
        <location evidence="1">Membrane</location>
    </subcellularLocation>
</comment>
<dbReference type="GeneID" id="43585057"/>
<dbReference type="OrthoDB" id="5620at2759"/>
<name>A0A5E8C549_9ASCO</name>
<dbReference type="RefSeq" id="XP_031856848.1">
    <property type="nucleotide sequence ID" value="XM_032000957.1"/>
</dbReference>